<dbReference type="PANTHER" id="PTHR48079">
    <property type="entry name" value="PROTEIN YEEZ"/>
    <property type="match status" value="1"/>
</dbReference>
<dbReference type="InterPro" id="IPR001509">
    <property type="entry name" value="Epimerase_deHydtase"/>
</dbReference>
<dbReference type="GO" id="GO:0004029">
    <property type="term" value="F:aldehyde dehydrogenase (NAD+) activity"/>
    <property type="evidence" value="ECO:0007669"/>
    <property type="project" value="TreeGrafter"/>
</dbReference>
<dbReference type="AlphaFoldDB" id="A0A499V3C3"/>
<dbReference type="GO" id="GO:0005737">
    <property type="term" value="C:cytoplasm"/>
    <property type="evidence" value="ECO:0007669"/>
    <property type="project" value="TreeGrafter"/>
</dbReference>
<proteinExistence type="predicted"/>
<gene>
    <name evidence="2" type="ORF">SSPO_100480</name>
</gene>
<dbReference type="EMBL" id="AP019620">
    <property type="protein sequence ID" value="BBJ47330.1"/>
    <property type="molecule type" value="Genomic_DNA"/>
</dbReference>
<evidence type="ECO:0000259" key="1">
    <source>
        <dbReference type="Pfam" id="PF01370"/>
    </source>
</evidence>
<dbReference type="Pfam" id="PF01370">
    <property type="entry name" value="Epimerase"/>
    <property type="match status" value="1"/>
</dbReference>
<evidence type="ECO:0000313" key="2">
    <source>
        <dbReference type="EMBL" id="BBJ47330.1"/>
    </source>
</evidence>
<protein>
    <submittedName>
        <fullName evidence="2">dTDP-glucose 4,6-dehydratase</fullName>
    </submittedName>
</protein>
<dbReference type="Proteomes" id="UP000463951">
    <property type="component" value="Chromosome"/>
</dbReference>
<dbReference type="InterPro" id="IPR051783">
    <property type="entry name" value="NAD(P)-dependent_oxidoreduct"/>
</dbReference>
<accession>A0A499V3C3</accession>
<feature type="domain" description="NAD-dependent epimerase/dehydratase" evidence="1">
    <location>
        <begin position="3"/>
        <end position="222"/>
    </location>
</feature>
<dbReference type="PANTHER" id="PTHR48079:SF6">
    <property type="entry name" value="NAD(P)-BINDING DOMAIN-CONTAINING PROTEIN-RELATED"/>
    <property type="match status" value="1"/>
</dbReference>
<evidence type="ECO:0000313" key="3">
    <source>
        <dbReference type="Proteomes" id="UP000463951"/>
    </source>
</evidence>
<dbReference type="Gene3D" id="3.40.50.720">
    <property type="entry name" value="NAD(P)-binding Rossmann-like Domain"/>
    <property type="match status" value="1"/>
</dbReference>
<dbReference type="InterPro" id="IPR036291">
    <property type="entry name" value="NAD(P)-bd_dom_sf"/>
</dbReference>
<dbReference type="SUPFAM" id="SSF51735">
    <property type="entry name" value="NAD(P)-binding Rossmann-fold domains"/>
    <property type="match status" value="1"/>
</dbReference>
<name>A0A499V3C3_9ACTN</name>
<organism evidence="2 3">
    <name type="scientific">Streptomyces antimycoticus</name>
    <dbReference type="NCBI Taxonomy" id="68175"/>
    <lineage>
        <taxon>Bacteria</taxon>
        <taxon>Bacillati</taxon>
        <taxon>Actinomycetota</taxon>
        <taxon>Actinomycetes</taxon>
        <taxon>Kitasatosporales</taxon>
        <taxon>Streptomycetaceae</taxon>
        <taxon>Streptomyces</taxon>
        <taxon>Streptomyces violaceusniger group</taxon>
    </lineage>
</organism>
<reference evidence="2 3" key="1">
    <citation type="journal article" date="2020" name="Int. J. Syst. Evol. Microbiol.">
        <title>Reclassification of Streptomyces castelarensis and Streptomyces sporoclivatus as later heterotypic synonyms of Streptomyces antimycoticus.</title>
        <authorList>
            <person name="Komaki H."/>
            <person name="Tamura T."/>
        </authorList>
    </citation>
    <scope>NUCLEOTIDE SEQUENCE [LARGE SCALE GENOMIC DNA]</scope>
    <source>
        <strain evidence="2 3">NBRC 100767</strain>
    </source>
</reference>
<sequence>MHIFVAGATGAVGRLLVPLLLSAGHQVTGTSRSRAGAERVRRQGASGAQVDVFDRDALHEVMTATAPDAVIHQLTDLSGADAEATNRVRREGARNLVDAATSAGVTRIVVQSMAWVYAPGKGPAGEEEPLDLDAAEPRGGMVAGIRALEEVAAEMDTAVSLRYGVLYGPGTWYEPGGAIAAALSGDPDAQFLANLEADDSVSSFVHVADAARAAVDALDWPSGPVNIVDDEPARGREWLPVLAAALDVPAPDVSSGGPDWARGASNRLARSRGWRPEHPSWRSGFARMRA</sequence>